<dbReference type="SUPFAM" id="SSF103515">
    <property type="entry name" value="Autotransporter"/>
    <property type="match status" value="1"/>
</dbReference>
<dbReference type="PROSITE" id="PS51208">
    <property type="entry name" value="AUTOTRANSPORTER"/>
    <property type="match status" value="1"/>
</dbReference>
<dbReference type="EMBL" id="WEHW01000006">
    <property type="protein sequence ID" value="KAB7652141.1"/>
    <property type="molecule type" value="Genomic_DNA"/>
</dbReference>
<evidence type="ECO:0000313" key="2">
    <source>
        <dbReference type="EMBL" id="KAB7652141.1"/>
    </source>
</evidence>
<dbReference type="InterPro" id="IPR005546">
    <property type="entry name" value="Autotransporte_beta"/>
</dbReference>
<dbReference type="AlphaFoldDB" id="A0AAI9SCZ9"/>
<accession>A0AAI9SCZ9</accession>
<dbReference type="InterPro" id="IPR003991">
    <property type="entry name" value="Pertactin_virulence_factor"/>
</dbReference>
<dbReference type="Pfam" id="PF03797">
    <property type="entry name" value="Autotransporter"/>
    <property type="match status" value="1"/>
</dbReference>
<dbReference type="SMART" id="SM00869">
    <property type="entry name" value="Autotransporter"/>
    <property type="match status" value="1"/>
</dbReference>
<gene>
    <name evidence="2" type="ORF">GBM96_03195</name>
</gene>
<evidence type="ECO:0000259" key="1">
    <source>
        <dbReference type="PROSITE" id="PS51208"/>
    </source>
</evidence>
<name>A0AAI9SCZ9_9BURK</name>
<dbReference type="Gene3D" id="2.40.128.130">
    <property type="entry name" value="Autotransporter beta-domain"/>
    <property type="match status" value="1"/>
</dbReference>
<protein>
    <submittedName>
        <fullName evidence="2">Autotransporter outer membrane beta-barrel domain-containing protein</fullName>
    </submittedName>
</protein>
<feature type="domain" description="Autotransporter" evidence="1">
    <location>
        <begin position="425"/>
        <end position="687"/>
    </location>
</feature>
<keyword evidence="3" id="KW-1185">Reference proteome</keyword>
<dbReference type="InterPro" id="IPR036709">
    <property type="entry name" value="Autotransporte_beta_dom_sf"/>
</dbReference>
<evidence type="ECO:0000313" key="3">
    <source>
        <dbReference type="Proteomes" id="UP000469462"/>
    </source>
</evidence>
<dbReference type="Proteomes" id="UP000469462">
    <property type="component" value="Unassembled WGS sequence"/>
</dbReference>
<sequence>MMTKGGQIEISDIHDVNFGWKDKPLEVDYVTNLWGGTGSKLSFENIDNFNSISRASGGIFVQADSAISFDNVKNIYIANEYAKESGGGRGAVQLFCSSSGDAVKPASFSITNAETVTISGTVASTNNTAVGAGIIVHDRGGDYKGSKSANLLIEAKSIDIHGSDLGIYLTRAETNSGSTNIQLEAEKDLSISVDGAGDALRLNNKTGDQTDVSLKSPVISIQGNVSSERSNTNISADTAVIYGNVTLKDAESSLSLSNHSEKIANTILNGDVSSLGSISLANQNLVQESGNFKSENLTANNSSLTFNTVKKGGIAIQKLNGNLKLRAGSKVTETYGTASAALNAIKNDIISANSEQLMKGFTGGEASDLTAAWEYNPENGTVTTLGDASGLSPTLVAARKTAGANLAQWRYEVNHLSERLGEVRNLQGSVGTWARVYGAEAKLEDSVSTKVRGNTIQVGADVRVGDNWIVGGAFGYTDSKADFSNGESSTDSFNLAAYGTAFFPFGGYVDLIARVGRMSTDVDVATVTDFKSSYDNTTFGVSAEVGYRWDISKTFYLTPQAELSYGLVKGADYTAANEIRVDQDDFQTLVGRLGFQAGMNVADGAGSVYLTASVNHDFQGESDAYARRGDSAVQKLSEDLGGTWVSYGFGGQINVKDNWSFYGSLTRANGSDYQENYRYSVGTRYCW</sequence>
<dbReference type="GO" id="GO:0019867">
    <property type="term" value="C:outer membrane"/>
    <property type="evidence" value="ECO:0007669"/>
    <property type="project" value="InterPro"/>
</dbReference>
<dbReference type="NCBIfam" id="TIGR01414">
    <property type="entry name" value="autotrans_barl"/>
    <property type="match status" value="1"/>
</dbReference>
<dbReference type="InterPro" id="IPR006315">
    <property type="entry name" value="OM_autotransptr_brl_dom"/>
</dbReference>
<organism evidence="2 3">
    <name type="scientific">Sutterella seckii</name>
    <dbReference type="NCBI Taxonomy" id="1944635"/>
    <lineage>
        <taxon>Bacteria</taxon>
        <taxon>Pseudomonadati</taxon>
        <taxon>Pseudomonadota</taxon>
        <taxon>Betaproteobacteria</taxon>
        <taxon>Burkholderiales</taxon>
        <taxon>Sutterellaceae</taxon>
        <taxon>Sutterella</taxon>
    </lineage>
</organism>
<proteinExistence type="predicted"/>
<dbReference type="PRINTS" id="PR01484">
    <property type="entry name" value="PRTACTNFAMLY"/>
</dbReference>
<comment type="caution">
    <text evidence="2">The sequence shown here is derived from an EMBL/GenBank/DDBJ whole genome shotgun (WGS) entry which is preliminary data.</text>
</comment>
<reference evidence="2 3" key="1">
    <citation type="submission" date="2019-10" db="EMBL/GenBank/DDBJ databases">
        <title>Genome diversity of Sutterella seckii.</title>
        <authorList>
            <person name="Chaplin A.V."/>
            <person name="Sokolova S.R."/>
            <person name="Mosin K.A."/>
            <person name="Ivanova E.L."/>
            <person name="Kochetkova T.O."/>
            <person name="Goltsov A.Y."/>
            <person name="Trofimov D.Y."/>
            <person name="Efimov B.A."/>
        </authorList>
    </citation>
    <scope>NUCLEOTIDE SEQUENCE [LARGE SCALE GENOMIC DNA]</scope>
    <source>
        <strain evidence="2 3">ASD3426</strain>
    </source>
</reference>